<keyword evidence="3" id="KW-1185">Reference proteome</keyword>
<feature type="region of interest" description="Disordered" evidence="1">
    <location>
        <begin position="1"/>
        <end position="20"/>
    </location>
</feature>
<evidence type="ECO:0000313" key="2">
    <source>
        <dbReference type="EMBL" id="KAF9486669.1"/>
    </source>
</evidence>
<comment type="caution">
    <text evidence="2">The sequence shown here is derived from an EMBL/GenBank/DDBJ whole genome shotgun (WGS) entry which is preliminary data.</text>
</comment>
<gene>
    <name evidence="2" type="ORF">BDN71DRAFT_1437418</name>
</gene>
<protein>
    <submittedName>
        <fullName evidence="2">Uncharacterized protein</fullName>
    </submittedName>
</protein>
<reference evidence="2" key="1">
    <citation type="submission" date="2020-11" db="EMBL/GenBank/DDBJ databases">
        <authorList>
            <consortium name="DOE Joint Genome Institute"/>
            <person name="Ahrendt S."/>
            <person name="Riley R."/>
            <person name="Andreopoulos W."/>
            <person name="Labutti K."/>
            <person name="Pangilinan J."/>
            <person name="Ruiz-Duenas F.J."/>
            <person name="Barrasa J.M."/>
            <person name="Sanchez-Garcia M."/>
            <person name="Camarero S."/>
            <person name="Miyauchi S."/>
            <person name="Serrano A."/>
            <person name="Linde D."/>
            <person name="Babiker R."/>
            <person name="Drula E."/>
            <person name="Ayuso-Fernandez I."/>
            <person name="Pacheco R."/>
            <person name="Padilla G."/>
            <person name="Ferreira P."/>
            <person name="Barriuso J."/>
            <person name="Kellner H."/>
            <person name="Castanera R."/>
            <person name="Alfaro M."/>
            <person name="Ramirez L."/>
            <person name="Pisabarro A.G."/>
            <person name="Kuo A."/>
            <person name="Tritt A."/>
            <person name="Lipzen A."/>
            <person name="He G."/>
            <person name="Yan M."/>
            <person name="Ng V."/>
            <person name="Cullen D."/>
            <person name="Martin F."/>
            <person name="Rosso M.-N."/>
            <person name="Henrissat B."/>
            <person name="Hibbett D."/>
            <person name="Martinez A.T."/>
            <person name="Grigoriev I.V."/>
        </authorList>
    </citation>
    <scope>NUCLEOTIDE SEQUENCE</scope>
    <source>
        <strain evidence="2">ATCC 90797</strain>
    </source>
</reference>
<organism evidence="2 3">
    <name type="scientific">Pleurotus eryngii</name>
    <name type="common">Boletus of the steppes</name>
    <dbReference type="NCBI Taxonomy" id="5323"/>
    <lineage>
        <taxon>Eukaryota</taxon>
        <taxon>Fungi</taxon>
        <taxon>Dikarya</taxon>
        <taxon>Basidiomycota</taxon>
        <taxon>Agaricomycotina</taxon>
        <taxon>Agaricomycetes</taxon>
        <taxon>Agaricomycetidae</taxon>
        <taxon>Agaricales</taxon>
        <taxon>Pleurotineae</taxon>
        <taxon>Pleurotaceae</taxon>
        <taxon>Pleurotus</taxon>
    </lineage>
</organism>
<dbReference type="Proteomes" id="UP000807025">
    <property type="component" value="Unassembled WGS sequence"/>
</dbReference>
<sequence length="271" mass="30336">AAQSATYHVPPAQQISSLTHPVPAHPFVTVDTHSGSSLYQHPSSIKFQDPFPPRADIIPAQIAIDSISGHGLPEQQIYHPQVSPSISTQMPRRSMSPAYNYELQGRSLVETDHRWIPQIGAVINPSAPLNATPHPARAPPCSNYFIDKDMKVFYTEQGTDKLLGQLKLYNADSKTTSEGLLNFPLVPASWNLLPGNMFLLHSDVKNMIAECMWLLDKRSIWQDITQQWNLRNGINNMLVPHPAETDAYLTWGRGDRPNWVKGETMKQKVKA</sequence>
<accession>A0A9P6D7I4</accession>
<feature type="non-terminal residue" evidence="2">
    <location>
        <position position="1"/>
    </location>
</feature>
<dbReference type="EMBL" id="MU155026">
    <property type="protein sequence ID" value="KAF9486669.1"/>
    <property type="molecule type" value="Genomic_DNA"/>
</dbReference>
<name>A0A9P6D7I4_PLEER</name>
<evidence type="ECO:0000256" key="1">
    <source>
        <dbReference type="SAM" id="MobiDB-lite"/>
    </source>
</evidence>
<dbReference type="AlphaFoldDB" id="A0A9P6D7I4"/>
<evidence type="ECO:0000313" key="3">
    <source>
        <dbReference type="Proteomes" id="UP000807025"/>
    </source>
</evidence>
<proteinExistence type="predicted"/>